<dbReference type="Proteomes" id="UP000682403">
    <property type="component" value="Unassembled WGS sequence"/>
</dbReference>
<dbReference type="EMBL" id="JAGVRK010000001">
    <property type="protein sequence ID" value="MBS2970316.1"/>
    <property type="molecule type" value="Genomic_DNA"/>
</dbReference>
<gene>
    <name evidence="1" type="ORF">J9317_16335</name>
</gene>
<comment type="caution">
    <text evidence="1">The sequence shown here is derived from an EMBL/GenBank/DDBJ whole genome shotgun (WGS) entry which is preliminary data.</text>
</comment>
<evidence type="ECO:0000313" key="2">
    <source>
        <dbReference type="Proteomes" id="UP000682403"/>
    </source>
</evidence>
<organism evidence="1 2">
    <name type="scientific">Metabacillus flavus</name>
    <dbReference type="NCBI Taxonomy" id="2823519"/>
    <lineage>
        <taxon>Bacteria</taxon>
        <taxon>Bacillati</taxon>
        <taxon>Bacillota</taxon>
        <taxon>Bacilli</taxon>
        <taxon>Bacillales</taxon>
        <taxon>Bacillaceae</taxon>
        <taxon>Metabacillus</taxon>
    </lineage>
</organism>
<name>A0ABS5LHU1_9BACI</name>
<evidence type="ECO:0000313" key="1">
    <source>
        <dbReference type="EMBL" id="MBS2970316.1"/>
    </source>
</evidence>
<dbReference type="RefSeq" id="WP_211560375.1">
    <property type="nucleotide sequence ID" value="NZ_JAGVRK010000001.1"/>
</dbReference>
<accession>A0ABS5LHU1</accession>
<reference evidence="1 2" key="1">
    <citation type="submission" date="2021-04" db="EMBL/GenBank/DDBJ databases">
        <title>Metabacillus sp. strain KIGAM252 whole genome sequence.</title>
        <authorList>
            <person name="Seo M.-J."/>
            <person name="Cho E.-S."/>
            <person name="Hwang C.Y."/>
            <person name="Yoon D.J."/>
        </authorList>
    </citation>
    <scope>NUCLEOTIDE SEQUENCE [LARGE SCALE GENOMIC DNA]</scope>
    <source>
        <strain evidence="1 2">KIGAM252</strain>
    </source>
</reference>
<keyword evidence="2" id="KW-1185">Reference proteome</keyword>
<sequence length="78" mass="9162">MMKFKALAGLLIFAVLCTLIWFVQLKTNEYYGSPFVASSKQQISELEMNRPNDVWHVREPMQVESFNPREYVKVIPRP</sequence>
<protein>
    <submittedName>
        <fullName evidence="1">Uncharacterized protein</fullName>
    </submittedName>
</protein>
<proteinExistence type="predicted"/>